<evidence type="ECO:0000313" key="2">
    <source>
        <dbReference type="Proteomes" id="UP000234323"/>
    </source>
</evidence>
<dbReference type="Proteomes" id="UP000234323">
    <property type="component" value="Unassembled WGS sequence"/>
</dbReference>
<accession>A0A2I1HTM2</accession>
<name>A0A2I1HTM2_9GLOM</name>
<proteinExistence type="predicted"/>
<dbReference type="AlphaFoldDB" id="A0A2I1HTM2"/>
<comment type="caution">
    <text evidence="1">The sequence shown here is derived from an EMBL/GenBank/DDBJ whole genome shotgun (WGS) entry which is preliminary data.</text>
</comment>
<reference evidence="1 2" key="1">
    <citation type="submission" date="2015-10" db="EMBL/GenBank/DDBJ databases">
        <title>Genome analyses suggest a sexual origin of heterokaryosis in a supposedly ancient asexual fungus.</title>
        <authorList>
            <person name="Ropars J."/>
            <person name="Sedzielewska K."/>
            <person name="Noel J."/>
            <person name="Charron P."/>
            <person name="Farinelli L."/>
            <person name="Marton T."/>
            <person name="Kruger M."/>
            <person name="Pelin A."/>
            <person name="Brachmann A."/>
            <person name="Corradi N."/>
        </authorList>
    </citation>
    <scope>NUCLEOTIDE SEQUENCE [LARGE SCALE GENOMIC DNA]</scope>
    <source>
        <strain evidence="1 2">A4</strain>
    </source>
</reference>
<keyword evidence="2" id="KW-1185">Reference proteome</keyword>
<dbReference type="EMBL" id="LLXI01006701">
    <property type="protein sequence ID" value="PKY62239.1"/>
    <property type="molecule type" value="Genomic_DNA"/>
</dbReference>
<gene>
    <name evidence="1" type="ORF">RhiirA4_488376</name>
</gene>
<evidence type="ECO:0000313" key="1">
    <source>
        <dbReference type="EMBL" id="PKY62239.1"/>
    </source>
</evidence>
<protein>
    <submittedName>
        <fullName evidence="1">Uncharacterized protein</fullName>
    </submittedName>
</protein>
<organism evidence="1 2">
    <name type="scientific">Rhizophagus irregularis</name>
    <dbReference type="NCBI Taxonomy" id="588596"/>
    <lineage>
        <taxon>Eukaryota</taxon>
        <taxon>Fungi</taxon>
        <taxon>Fungi incertae sedis</taxon>
        <taxon>Mucoromycota</taxon>
        <taxon>Glomeromycotina</taxon>
        <taxon>Glomeromycetes</taxon>
        <taxon>Glomerales</taxon>
        <taxon>Glomeraceae</taxon>
        <taxon>Rhizophagus</taxon>
    </lineage>
</organism>
<sequence>MINDQRGCAINVIPKIEEILNDLKKQLIKVAAIMSDSVAAYASARWQLRLKYP</sequence>